<dbReference type="KEGG" id="salw:CP975_34240"/>
<feature type="transmembrane region" description="Helical" evidence="1">
    <location>
        <begin position="39"/>
        <end position="57"/>
    </location>
</feature>
<feature type="transmembrane region" description="Helical" evidence="1">
    <location>
        <begin position="514"/>
        <end position="533"/>
    </location>
</feature>
<dbReference type="Proteomes" id="UP000326553">
    <property type="component" value="Chromosome"/>
</dbReference>
<reference evidence="3 4" key="1">
    <citation type="submission" date="2017-09" db="EMBL/GenBank/DDBJ databases">
        <authorList>
            <person name="Lee N."/>
            <person name="Cho B.-K."/>
        </authorList>
    </citation>
    <scope>NUCLEOTIDE SEQUENCE [LARGE SCALE GENOMIC DNA]</scope>
    <source>
        <strain evidence="3 4">ATCC 12461</strain>
    </source>
</reference>
<dbReference type="InterPro" id="IPR027417">
    <property type="entry name" value="P-loop_NTPase"/>
</dbReference>
<dbReference type="Gene3D" id="3.40.50.300">
    <property type="entry name" value="P-loop containing nucleotide triphosphate hydrolases"/>
    <property type="match status" value="1"/>
</dbReference>
<organism evidence="3 4">
    <name type="scientific">Streptomyces alboniger</name>
    <dbReference type="NCBI Taxonomy" id="132473"/>
    <lineage>
        <taxon>Bacteria</taxon>
        <taxon>Bacillati</taxon>
        <taxon>Actinomycetota</taxon>
        <taxon>Actinomycetes</taxon>
        <taxon>Kitasatosporales</taxon>
        <taxon>Streptomycetaceae</taxon>
        <taxon>Streptomyces</taxon>
        <taxon>Streptomyces aurantiacus group</taxon>
    </lineage>
</organism>
<evidence type="ECO:0000313" key="4">
    <source>
        <dbReference type="Proteomes" id="UP000326553"/>
    </source>
</evidence>
<keyword evidence="1" id="KW-1133">Transmembrane helix</keyword>
<proteinExistence type="predicted"/>
<keyword evidence="4" id="KW-1185">Reference proteome</keyword>
<evidence type="ECO:0000259" key="2">
    <source>
        <dbReference type="PROSITE" id="PS50837"/>
    </source>
</evidence>
<protein>
    <submittedName>
        <fullName evidence="3">NACHT domain-containing protein</fullName>
    </submittedName>
</protein>
<keyword evidence="1" id="KW-0812">Transmembrane</keyword>
<feature type="transmembrane region" description="Helical" evidence="1">
    <location>
        <begin position="461"/>
        <end position="494"/>
    </location>
</feature>
<dbReference type="RefSeq" id="WP_150478049.1">
    <property type="nucleotide sequence ID" value="NZ_CP023695.1"/>
</dbReference>
<gene>
    <name evidence="3" type="ORF">CP975_34240</name>
</gene>
<evidence type="ECO:0000313" key="3">
    <source>
        <dbReference type="EMBL" id="QEV22736.1"/>
    </source>
</evidence>
<dbReference type="AlphaFoldDB" id="A0A5J6HR38"/>
<dbReference type="Pfam" id="PF05729">
    <property type="entry name" value="NACHT"/>
    <property type="match status" value="1"/>
</dbReference>
<dbReference type="PROSITE" id="PS50837">
    <property type="entry name" value="NACHT"/>
    <property type="match status" value="1"/>
</dbReference>
<accession>A0A5J6HR38</accession>
<keyword evidence="1" id="KW-0472">Membrane</keyword>
<name>A0A5J6HR38_STRAD</name>
<dbReference type="EMBL" id="CP023695">
    <property type="protein sequence ID" value="QEV22736.1"/>
    <property type="molecule type" value="Genomic_DNA"/>
</dbReference>
<evidence type="ECO:0000256" key="1">
    <source>
        <dbReference type="SAM" id="Phobius"/>
    </source>
</evidence>
<dbReference type="SUPFAM" id="SSF52540">
    <property type="entry name" value="P-loop containing nucleoside triphosphate hydrolases"/>
    <property type="match status" value="1"/>
</dbReference>
<feature type="transmembrane region" description="Helical" evidence="1">
    <location>
        <begin position="588"/>
        <end position="612"/>
    </location>
</feature>
<feature type="transmembrane region" description="Helical" evidence="1">
    <location>
        <begin position="7"/>
        <end position="27"/>
    </location>
</feature>
<dbReference type="InterPro" id="IPR007111">
    <property type="entry name" value="NACHT_NTPase"/>
</dbReference>
<feature type="transmembrane region" description="Helical" evidence="1">
    <location>
        <begin position="618"/>
        <end position="641"/>
    </location>
</feature>
<sequence>MSARTRLTGMIYLLLALVGIGGALWLAYECRLKVAETGIALLPSLAGLYLAWAGFCADRGDASANRGLEEIADQLAVAVRSQWEDEARVRRLNDPYPLPVSWAPADPDLTENWPRLRATAEGWPGGPPSDPQTWAAGPGDLTGTDLEVVDVLMHRIPTRRLVILGSPGSGKTMLMVRLLLAMVEQRSPGDAVPVLFPLASWNPAAQDLNEWLVERLIQDYVSLRGSASASLSSMNRARALLEHRLILPILDGLDELPPTSRAVALDAINQALPPRQALVLSSRVNEYRQAQFPVAGVPVRLIGAAGIELQPLAATEMATYLRRDAGGENSMSAARWESVLAQLGSNAPVGQALRTPLALFLARTVYNPRPGERPVSLPDPAELCDVNRLPTKAAIEQHLFDAFIPAAYRRRPGTTCRWSPQFAEHVLVYLAGHLQNTLLGTPDLAWWQLHRAMHRRAYQLLLAIVTGFTAGISTLSIGLGVGAGVGLAAGFLGWRTGGKPRRLPAVAFHWSGAGFYRGLMRAVAFGLVLVLSARVDPVLGLLSGLFLGPVVGTWLGRKVVALAGQETQSPDLASAVGPEKILRWDRRIFWRLIAEFGFGYGLVLAFGILALLNSSTTVSVSVAVLLLIPAFGVSGASTYAASGHFTLTRYYLMLHRQLPRDLMAFLADAHERGVLRQAGAVYQFRHIDLQHHLAQRASAQP</sequence>
<feature type="domain" description="NACHT" evidence="2">
    <location>
        <begin position="159"/>
        <end position="283"/>
    </location>
</feature>
<dbReference type="OrthoDB" id="419058at2"/>